<proteinExistence type="inferred from homology"/>
<dbReference type="PROSITE" id="PS51462">
    <property type="entry name" value="NUDIX"/>
    <property type="match status" value="1"/>
</dbReference>
<keyword evidence="3" id="KW-0515">Mutator protein</keyword>
<evidence type="ECO:0000256" key="6">
    <source>
        <dbReference type="ARBA" id="ARBA00022763"/>
    </source>
</evidence>
<keyword evidence="8" id="KW-0460">Magnesium</keyword>
<dbReference type="RefSeq" id="WP_392442768.1">
    <property type="nucleotide sequence ID" value="NZ_JBGXBU010000001.1"/>
</dbReference>
<keyword evidence="19" id="KW-1185">Reference proteome</keyword>
<evidence type="ECO:0000256" key="15">
    <source>
        <dbReference type="ARBA" id="ARBA00041979"/>
    </source>
</evidence>
<accession>A0ABW9GM35</accession>
<dbReference type="InterPro" id="IPR015797">
    <property type="entry name" value="NUDIX_hydrolase-like_dom_sf"/>
</dbReference>
<evidence type="ECO:0000256" key="14">
    <source>
        <dbReference type="ARBA" id="ARBA00041592"/>
    </source>
</evidence>
<gene>
    <name evidence="18" type="ORF">ACEUDJ_01980</name>
</gene>
<evidence type="ECO:0000256" key="10">
    <source>
        <dbReference type="ARBA" id="ARBA00035861"/>
    </source>
</evidence>
<sequence>MTQIDKLAWLAIRDRRLLCVRSHGKTLFYIPGGKRDPGESDQAALLREITEELTVRLAPASLRLAGDFEAQADGKQAGVRVRLRCFFGEGEGTPTPAAEIAELAWLTSQDSHRLSPSAALVMAWLRQQDLID</sequence>
<keyword evidence="9" id="KW-0234">DNA repair</keyword>
<dbReference type="InterPro" id="IPR047127">
    <property type="entry name" value="MutT-like"/>
</dbReference>
<reference evidence="18 19" key="1">
    <citation type="submission" date="2024-09" db="EMBL/GenBank/DDBJ databases">
        <title>Aeromonas strains Genome sequencing and assembly.</title>
        <authorList>
            <person name="Hu X."/>
            <person name="Tang B."/>
        </authorList>
    </citation>
    <scope>NUCLEOTIDE SEQUENCE [LARGE SCALE GENOMIC DNA]</scope>
    <source>
        <strain evidence="18 19">NB23SCDHY001</strain>
    </source>
</reference>
<evidence type="ECO:0000313" key="19">
    <source>
        <dbReference type="Proteomes" id="UP001630969"/>
    </source>
</evidence>
<dbReference type="CDD" id="cd04690">
    <property type="entry name" value="NUDIX_Hydrolase"/>
    <property type="match status" value="1"/>
</dbReference>
<dbReference type="PANTHER" id="PTHR47707">
    <property type="entry name" value="8-OXO-DGTP DIPHOSPHATASE"/>
    <property type="match status" value="1"/>
</dbReference>
<evidence type="ECO:0000256" key="7">
    <source>
        <dbReference type="ARBA" id="ARBA00022801"/>
    </source>
</evidence>
<comment type="catalytic activity">
    <reaction evidence="11">
        <text>8-oxo-GTP + H2O = 8-oxo-GMP + diphosphate + H(+)</text>
        <dbReference type="Rhea" id="RHEA:67616"/>
        <dbReference type="ChEBI" id="CHEBI:15377"/>
        <dbReference type="ChEBI" id="CHEBI:15378"/>
        <dbReference type="ChEBI" id="CHEBI:33019"/>
        <dbReference type="ChEBI" id="CHEBI:143553"/>
        <dbReference type="ChEBI" id="CHEBI:145694"/>
    </reaction>
</comment>
<protein>
    <recommendedName>
        <fullName evidence="13">8-oxo-dGTP diphosphatase</fullName>
        <ecNumber evidence="12">3.6.1.55</ecNumber>
    </recommendedName>
    <alternativeName>
        <fullName evidence="16">7,8-dihydro-8-oxoguanine-triphosphatase</fullName>
    </alternativeName>
    <alternativeName>
        <fullName evidence="15">Mutator protein MutT</fullName>
    </alternativeName>
    <alternativeName>
        <fullName evidence="14">dGTP pyrophosphohydrolase</fullName>
    </alternativeName>
</protein>
<evidence type="ECO:0000256" key="3">
    <source>
        <dbReference type="ARBA" id="ARBA00022457"/>
    </source>
</evidence>
<evidence type="ECO:0000313" key="18">
    <source>
        <dbReference type="EMBL" id="MFM4891654.1"/>
    </source>
</evidence>
<evidence type="ECO:0000256" key="8">
    <source>
        <dbReference type="ARBA" id="ARBA00022842"/>
    </source>
</evidence>
<keyword evidence="5" id="KW-0479">Metal-binding</keyword>
<feature type="domain" description="Nudix hydrolase" evidence="17">
    <location>
        <begin position="1"/>
        <end position="127"/>
    </location>
</feature>
<dbReference type="EC" id="3.6.1.55" evidence="12"/>
<evidence type="ECO:0000256" key="2">
    <source>
        <dbReference type="ARBA" id="ARBA00005582"/>
    </source>
</evidence>
<comment type="cofactor">
    <cofactor evidence="1">
        <name>Mg(2+)</name>
        <dbReference type="ChEBI" id="CHEBI:18420"/>
    </cofactor>
</comment>
<evidence type="ECO:0000256" key="16">
    <source>
        <dbReference type="ARBA" id="ARBA00042798"/>
    </source>
</evidence>
<evidence type="ECO:0000256" key="9">
    <source>
        <dbReference type="ARBA" id="ARBA00023204"/>
    </source>
</evidence>
<dbReference type="PANTHER" id="PTHR47707:SF1">
    <property type="entry name" value="NUDIX HYDROLASE FAMILY PROTEIN"/>
    <property type="match status" value="1"/>
</dbReference>
<dbReference type="Gene3D" id="3.90.79.10">
    <property type="entry name" value="Nucleoside Triphosphate Pyrophosphohydrolase"/>
    <property type="match status" value="1"/>
</dbReference>
<evidence type="ECO:0000256" key="12">
    <source>
        <dbReference type="ARBA" id="ARBA00038905"/>
    </source>
</evidence>
<dbReference type="GeneID" id="97218829"/>
<evidence type="ECO:0000256" key="5">
    <source>
        <dbReference type="ARBA" id="ARBA00022723"/>
    </source>
</evidence>
<evidence type="ECO:0000256" key="1">
    <source>
        <dbReference type="ARBA" id="ARBA00001946"/>
    </source>
</evidence>
<evidence type="ECO:0000256" key="13">
    <source>
        <dbReference type="ARBA" id="ARBA00040794"/>
    </source>
</evidence>
<evidence type="ECO:0000259" key="17">
    <source>
        <dbReference type="PROSITE" id="PS51462"/>
    </source>
</evidence>
<evidence type="ECO:0000256" key="4">
    <source>
        <dbReference type="ARBA" id="ARBA00022705"/>
    </source>
</evidence>
<dbReference type="Pfam" id="PF00293">
    <property type="entry name" value="NUDIX"/>
    <property type="match status" value="1"/>
</dbReference>
<keyword evidence="7" id="KW-0378">Hydrolase</keyword>
<name>A0ABW9GM35_9GAMM</name>
<keyword evidence="6" id="KW-0227">DNA damage</keyword>
<dbReference type="SUPFAM" id="SSF55811">
    <property type="entry name" value="Nudix"/>
    <property type="match status" value="1"/>
</dbReference>
<comment type="caution">
    <text evidence="18">The sequence shown here is derived from an EMBL/GenBank/DDBJ whole genome shotgun (WGS) entry which is preliminary data.</text>
</comment>
<dbReference type="InterPro" id="IPR020084">
    <property type="entry name" value="NUDIX_hydrolase_CS"/>
</dbReference>
<organism evidence="18 19">
    <name type="scientific">Aeromonas bivalvium</name>
    <dbReference type="NCBI Taxonomy" id="440079"/>
    <lineage>
        <taxon>Bacteria</taxon>
        <taxon>Pseudomonadati</taxon>
        <taxon>Pseudomonadota</taxon>
        <taxon>Gammaproteobacteria</taxon>
        <taxon>Aeromonadales</taxon>
        <taxon>Aeromonadaceae</taxon>
        <taxon>Aeromonas</taxon>
    </lineage>
</organism>
<dbReference type="EMBL" id="JBGXBU010000001">
    <property type="protein sequence ID" value="MFM4891654.1"/>
    <property type="molecule type" value="Genomic_DNA"/>
</dbReference>
<dbReference type="PROSITE" id="PS00893">
    <property type="entry name" value="NUDIX_BOX"/>
    <property type="match status" value="1"/>
</dbReference>
<dbReference type="Proteomes" id="UP001630969">
    <property type="component" value="Unassembled WGS sequence"/>
</dbReference>
<evidence type="ECO:0000256" key="11">
    <source>
        <dbReference type="ARBA" id="ARBA00036904"/>
    </source>
</evidence>
<dbReference type="InterPro" id="IPR000086">
    <property type="entry name" value="NUDIX_hydrolase_dom"/>
</dbReference>
<comment type="similarity">
    <text evidence="2">Belongs to the Nudix hydrolase family.</text>
</comment>
<keyword evidence="4" id="KW-0235">DNA replication</keyword>
<comment type="catalytic activity">
    <reaction evidence="10">
        <text>8-oxo-dGTP + H2O = 8-oxo-dGMP + diphosphate + H(+)</text>
        <dbReference type="Rhea" id="RHEA:31575"/>
        <dbReference type="ChEBI" id="CHEBI:15377"/>
        <dbReference type="ChEBI" id="CHEBI:15378"/>
        <dbReference type="ChEBI" id="CHEBI:33019"/>
        <dbReference type="ChEBI" id="CHEBI:63224"/>
        <dbReference type="ChEBI" id="CHEBI:77896"/>
        <dbReference type="EC" id="3.6.1.55"/>
    </reaction>
</comment>